<gene>
    <name evidence="3" type="ORF">AUP74_02185</name>
</gene>
<organism evidence="3 4">
    <name type="scientific">Microbulbifer aggregans</name>
    <dbReference type="NCBI Taxonomy" id="1769779"/>
    <lineage>
        <taxon>Bacteria</taxon>
        <taxon>Pseudomonadati</taxon>
        <taxon>Pseudomonadota</taxon>
        <taxon>Gammaproteobacteria</taxon>
        <taxon>Cellvibrionales</taxon>
        <taxon>Microbulbiferaceae</taxon>
        <taxon>Microbulbifer</taxon>
    </lineage>
</organism>
<dbReference type="PATRIC" id="fig|1769779.3.peg.2184"/>
<dbReference type="EMBL" id="CP014143">
    <property type="protein sequence ID" value="AOS97600.1"/>
    <property type="molecule type" value="Genomic_DNA"/>
</dbReference>
<dbReference type="RefSeq" id="WP_069947580.1">
    <property type="nucleotide sequence ID" value="NZ_CP014143.1"/>
</dbReference>
<dbReference type="OrthoDB" id="9760167at2"/>
<feature type="chain" id="PRO_5008895577" description="Phosphate-selective porin O and P" evidence="2">
    <location>
        <begin position="25"/>
        <end position="496"/>
    </location>
</feature>
<dbReference type="KEGG" id="micc:AUP74_02185"/>
<accession>A0A1C9W8Y3</accession>
<feature type="coiled-coil region" evidence="1">
    <location>
        <begin position="24"/>
        <end position="58"/>
    </location>
</feature>
<keyword evidence="1" id="KW-0175">Coiled coil</keyword>
<keyword evidence="4" id="KW-1185">Reference proteome</keyword>
<reference evidence="4" key="1">
    <citation type="submission" date="2016-01" db="EMBL/GenBank/DDBJ databases">
        <title>Complete genome sequence of Microbulbifer sp. CCB-MM1, a halophile isolated from Matang Mangrove Forest, Perak.</title>
        <authorList>
            <person name="Moh T.H."/>
            <person name="Dinesh B."/>
            <person name="Lau N.-S."/>
            <person name="Go F."/>
            <person name="Alexander Chong S.-C."/>
        </authorList>
    </citation>
    <scope>NUCLEOTIDE SEQUENCE [LARGE SCALE GENOMIC DNA]</scope>
    <source>
        <strain evidence="4">CCB-MM1</strain>
    </source>
</reference>
<keyword evidence="2" id="KW-0732">Signal</keyword>
<evidence type="ECO:0000256" key="2">
    <source>
        <dbReference type="SAM" id="SignalP"/>
    </source>
</evidence>
<feature type="signal peptide" evidence="2">
    <location>
        <begin position="1"/>
        <end position="24"/>
    </location>
</feature>
<proteinExistence type="predicted"/>
<protein>
    <recommendedName>
        <fullName evidence="5">Phosphate-selective porin O and P</fullName>
    </recommendedName>
</protein>
<name>A0A1C9W8Y3_9GAMM</name>
<evidence type="ECO:0000256" key="1">
    <source>
        <dbReference type="SAM" id="Coils"/>
    </source>
</evidence>
<evidence type="ECO:0008006" key="5">
    <source>
        <dbReference type="Google" id="ProtNLM"/>
    </source>
</evidence>
<dbReference type="Proteomes" id="UP000095672">
    <property type="component" value="Chromosome"/>
</dbReference>
<evidence type="ECO:0000313" key="3">
    <source>
        <dbReference type="EMBL" id="AOS97600.1"/>
    </source>
</evidence>
<sequence length="496" mass="56672" precursor="true">MRRKTQSPILLLAILAIAGTQAWAAEEQRQDSETEARLRELEARQQQLEVEVRRRDARIEQLEYDAAHRGNKIPAQPRASQISYDEPEQKTWGNYEPGKGFVLLRSDLGEVNFSIYSYVRYLDQNDLEDEYTDSFDRTFDVLILNQMQLQKVNLTFKGWIFDPKFQYRFYTWTSNSNQGQSAQVVVAGKLSYAFDEHFNLGAGIDALPTTRSTNGTFPTWFRTDHRTITDEFFRGSYTTGIFAWGDITEKSDYRIMLGNNLSQLGVSADELDDHFETLSAAVWWMPTTGEYGPGNGFGDYEFHTEPATLFGLHYTHSREDAQGQPEVNSFDNSQIRLSDGTRIFSPDPFDVGINIRRATYQMAALNAGVKYRGYSLDVEYYYREVDSFSAVLLPDAEPDAMLPVTRLTDHGLQIQASTMLVPKTLQMYLSGSKINGEYGDPWDMAFGLKYYPFKRREVRWTTQLLYLDDSPVGYNSVPFALGGNGVVLNTEFELAF</sequence>
<dbReference type="AlphaFoldDB" id="A0A1C9W8Y3"/>
<evidence type="ECO:0000313" key="4">
    <source>
        <dbReference type="Proteomes" id="UP000095672"/>
    </source>
</evidence>